<reference evidence="1" key="1">
    <citation type="submission" date="2023-07" db="EMBL/GenBank/DDBJ databases">
        <title>Sorghum-associated microbial communities from plants grown in Nebraska, USA.</title>
        <authorList>
            <person name="Schachtman D."/>
        </authorList>
    </citation>
    <scope>NUCLEOTIDE SEQUENCE</scope>
    <source>
        <strain evidence="1">2697</strain>
    </source>
</reference>
<dbReference type="EMBL" id="JAVDTF010000006">
    <property type="protein sequence ID" value="MDR6786131.1"/>
    <property type="molecule type" value="Genomic_DNA"/>
</dbReference>
<accession>A0ACC6L3Q8</accession>
<proteinExistence type="predicted"/>
<name>A0ACC6L3Q8_9SPHI</name>
<gene>
    <name evidence="1" type="ORF">J2X78_004724</name>
</gene>
<keyword evidence="2" id="KW-1185">Reference proteome</keyword>
<organism evidence="1 2">
    <name type="scientific">Pedobacter africanus</name>
    <dbReference type="NCBI Taxonomy" id="151894"/>
    <lineage>
        <taxon>Bacteria</taxon>
        <taxon>Pseudomonadati</taxon>
        <taxon>Bacteroidota</taxon>
        <taxon>Sphingobacteriia</taxon>
        <taxon>Sphingobacteriales</taxon>
        <taxon>Sphingobacteriaceae</taxon>
        <taxon>Pedobacter</taxon>
    </lineage>
</organism>
<dbReference type="Proteomes" id="UP001246858">
    <property type="component" value="Unassembled WGS sequence"/>
</dbReference>
<evidence type="ECO:0000313" key="1">
    <source>
        <dbReference type="EMBL" id="MDR6786131.1"/>
    </source>
</evidence>
<evidence type="ECO:0000313" key="2">
    <source>
        <dbReference type="Proteomes" id="UP001246858"/>
    </source>
</evidence>
<protein>
    <submittedName>
        <fullName evidence="1">Aryl-alcohol dehydrogenase-like predicted oxidoreductase</fullName>
    </submittedName>
</protein>
<comment type="caution">
    <text evidence="1">The sequence shown here is derived from an EMBL/GenBank/DDBJ whole genome shotgun (WGS) entry which is preliminary data.</text>
</comment>
<sequence length="293" mass="33041">MENLFKVILGTVQLGLPYGVNNFKGVPTVDESIEILSTAHDLGIRVLDTAEAYGFAQKVIGDYHKHNPQRKFEVITKYSSSANDKNDLIYNILNDLKELSVNSLSGYMFHNFSDYKKNQSKIASLASLKKEGLVKKIGVSTYTNEEIYDLLDDSDIDFVQLPFNLFDNNNLRLSALKQLKLSGKEVHVRSVFLQGLFYKDINDLSEKLSGLKKELVRLNEIANVACTSISSLALGYALENDFIDHVLIGVDDKDQLLANVNHINESKIIPERIFNLINEINIIDKDLLNPSNW</sequence>